<sequence>MQFSIVITTYNRLALLKRAIETSLAQSYPCEVVVVDDCSSDDTQTYVLELQQQLVAQGDYRLIYHRNTQNSGHSASMNLGVKRASGLWIKPLDDDDYLDVNCIQHMWCAIKKHPGAVICSCQADQVNPDGQPLHRTPRAGPGKAFVVPQEDIHYGMLLEIVPFGTPVQVAFKRMAFLEMGGWDSYFDGNCDDIDSWIKISQLGDAIFLNQCLAYRTMWEGASNQKLSLQKRLETNILMKKKIYDCVSPRYQSNIPKLNHVIAYLRLHWAGVAFKQKKFNEILPILSFSIFCLPAWELLIRAILFRQSPWLSRTSWFSEPPFSFPEKQSSSKLKLSSNSSMHLELSRYGFQLQQSWVQFKKRQWKLGWILGFDAIKKILKTPIFYHVSSQWNIRKVPLHEHANANAMLLEDIYDILQNKYQSNIPDLQVLQHYLHLRWSWAALRQGKLCTSVRIAFPALLNRQAWQTWLKIVRLQHQQKRQNSVRRKRIDSLKDPHSDS</sequence>
<dbReference type="PANTHER" id="PTHR22916:SF3">
    <property type="entry name" value="UDP-GLCNAC:BETAGAL BETA-1,3-N-ACETYLGLUCOSAMINYLTRANSFERASE-LIKE PROTEIN 1"/>
    <property type="match status" value="1"/>
</dbReference>
<accession>A0ABY5AJZ3</accession>
<feature type="domain" description="Glycosyltransferase 2-like" evidence="1">
    <location>
        <begin position="4"/>
        <end position="176"/>
    </location>
</feature>
<dbReference type="EMBL" id="CP098611">
    <property type="protein sequence ID" value="USR89273.1"/>
    <property type="molecule type" value="Genomic_DNA"/>
</dbReference>
<gene>
    <name evidence="2" type="ORF">NEA10_10230</name>
</gene>
<dbReference type="InterPro" id="IPR029044">
    <property type="entry name" value="Nucleotide-diphossugar_trans"/>
</dbReference>
<dbReference type="SUPFAM" id="SSF53448">
    <property type="entry name" value="Nucleotide-diphospho-sugar transferases"/>
    <property type="match status" value="1"/>
</dbReference>
<dbReference type="CDD" id="cd00761">
    <property type="entry name" value="Glyco_tranf_GTA_type"/>
    <property type="match status" value="1"/>
</dbReference>
<dbReference type="InterPro" id="IPR001173">
    <property type="entry name" value="Glyco_trans_2-like"/>
</dbReference>
<dbReference type="Proteomes" id="UP001056708">
    <property type="component" value="Chromosome"/>
</dbReference>
<evidence type="ECO:0000313" key="3">
    <source>
        <dbReference type="Proteomes" id="UP001056708"/>
    </source>
</evidence>
<protein>
    <submittedName>
        <fullName evidence="2">Glycosyltransferase</fullName>
    </submittedName>
</protein>
<organism evidence="2 3">
    <name type="scientific">Phormidium yuhuli AB48</name>
    <dbReference type="NCBI Taxonomy" id="2940671"/>
    <lineage>
        <taxon>Bacteria</taxon>
        <taxon>Bacillati</taxon>
        <taxon>Cyanobacteriota</taxon>
        <taxon>Cyanophyceae</taxon>
        <taxon>Oscillatoriophycideae</taxon>
        <taxon>Oscillatoriales</taxon>
        <taxon>Oscillatoriaceae</taxon>
        <taxon>Phormidium</taxon>
        <taxon>Phormidium yuhuli</taxon>
    </lineage>
</organism>
<dbReference type="RefSeq" id="WP_252659354.1">
    <property type="nucleotide sequence ID" value="NZ_CP098611.1"/>
</dbReference>
<keyword evidence="3" id="KW-1185">Reference proteome</keyword>
<evidence type="ECO:0000259" key="1">
    <source>
        <dbReference type="Pfam" id="PF00535"/>
    </source>
</evidence>
<proteinExistence type="predicted"/>
<reference evidence="2" key="1">
    <citation type="submission" date="2022-06" db="EMBL/GenBank/DDBJ databases">
        <title>Genome sequence of Phormidium yuhuli AB48 isolated from an industrial photobioreactor environment.</title>
        <authorList>
            <person name="Qiu Y."/>
            <person name="Noonan A.J.C."/>
            <person name="Dofher K."/>
            <person name="Koch M."/>
            <person name="Kieft B."/>
            <person name="Lin X."/>
            <person name="Ziels R.M."/>
            <person name="Hallam S.J."/>
        </authorList>
    </citation>
    <scope>NUCLEOTIDE SEQUENCE</scope>
    <source>
        <strain evidence="2">AB48</strain>
    </source>
</reference>
<evidence type="ECO:0000313" key="2">
    <source>
        <dbReference type="EMBL" id="USR89273.1"/>
    </source>
</evidence>
<dbReference type="Pfam" id="PF00535">
    <property type="entry name" value="Glycos_transf_2"/>
    <property type="match status" value="1"/>
</dbReference>
<dbReference type="PANTHER" id="PTHR22916">
    <property type="entry name" value="GLYCOSYLTRANSFERASE"/>
    <property type="match status" value="1"/>
</dbReference>
<dbReference type="Gene3D" id="3.90.550.10">
    <property type="entry name" value="Spore Coat Polysaccharide Biosynthesis Protein SpsA, Chain A"/>
    <property type="match status" value="1"/>
</dbReference>
<name>A0ABY5AJZ3_9CYAN</name>